<accession>A0A0B6YXQ5</accession>
<evidence type="ECO:0000256" key="2">
    <source>
        <dbReference type="SAM" id="MobiDB-lite"/>
    </source>
</evidence>
<gene>
    <name evidence="3" type="primary">ORF38998</name>
</gene>
<feature type="coiled-coil region" evidence="1">
    <location>
        <begin position="28"/>
        <end position="55"/>
    </location>
</feature>
<organism evidence="3">
    <name type="scientific">Arion vulgaris</name>
    <dbReference type="NCBI Taxonomy" id="1028688"/>
    <lineage>
        <taxon>Eukaryota</taxon>
        <taxon>Metazoa</taxon>
        <taxon>Spiralia</taxon>
        <taxon>Lophotrochozoa</taxon>
        <taxon>Mollusca</taxon>
        <taxon>Gastropoda</taxon>
        <taxon>Heterobranchia</taxon>
        <taxon>Euthyneura</taxon>
        <taxon>Panpulmonata</taxon>
        <taxon>Eupulmonata</taxon>
        <taxon>Stylommatophora</taxon>
        <taxon>Helicina</taxon>
        <taxon>Arionoidea</taxon>
        <taxon>Arionidae</taxon>
        <taxon>Arion</taxon>
    </lineage>
</organism>
<proteinExistence type="predicted"/>
<protein>
    <submittedName>
        <fullName evidence="3">Uncharacterized protein</fullName>
    </submittedName>
</protein>
<dbReference type="AlphaFoldDB" id="A0A0B6YXQ5"/>
<feature type="region of interest" description="Disordered" evidence="2">
    <location>
        <begin position="1"/>
        <end position="25"/>
    </location>
</feature>
<name>A0A0B6YXQ5_9EUPU</name>
<feature type="non-terminal residue" evidence="3">
    <location>
        <position position="1"/>
    </location>
</feature>
<feature type="compositionally biased region" description="Polar residues" evidence="2">
    <location>
        <begin position="55"/>
        <end position="77"/>
    </location>
</feature>
<evidence type="ECO:0000256" key="1">
    <source>
        <dbReference type="SAM" id="Coils"/>
    </source>
</evidence>
<reference evidence="3" key="1">
    <citation type="submission" date="2014-12" db="EMBL/GenBank/DDBJ databases">
        <title>Insight into the proteome of Arion vulgaris.</title>
        <authorList>
            <person name="Aradska J."/>
            <person name="Bulat T."/>
            <person name="Smidak R."/>
            <person name="Sarate P."/>
            <person name="Gangsoo J."/>
            <person name="Sialana F."/>
            <person name="Bilban M."/>
            <person name="Lubec G."/>
        </authorList>
    </citation>
    <scope>NUCLEOTIDE SEQUENCE</scope>
    <source>
        <tissue evidence="3">Skin</tissue>
    </source>
</reference>
<sequence length="109" mass="12392">SKSQLPTGASMQQSHTTSFSPTKLATTKRACEEELEFLKLKLRYMQNDIEFKRNQINSVQTSQPKSRPVSQNWNRDNLVSDEASSTRDAKIISSSNSYNLLQNKIHSKS</sequence>
<dbReference type="EMBL" id="HACG01013430">
    <property type="protein sequence ID" value="CEK60295.1"/>
    <property type="molecule type" value="Transcribed_RNA"/>
</dbReference>
<feature type="non-terminal residue" evidence="3">
    <location>
        <position position="109"/>
    </location>
</feature>
<feature type="region of interest" description="Disordered" evidence="2">
    <location>
        <begin position="55"/>
        <end position="88"/>
    </location>
</feature>
<keyword evidence="1" id="KW-0175">Coiled coil</keyword>
<evidence type="ECO:0000313" key="3">
    <source>
        <dbReference type="EMBL" id="CEK60295.1"/>
    </source>
</evidence>